<name>A0AAV7XXY5_9NEOP</name>
<evidence type="ECO:0008006" key="4">
    <source>
        <dbReference type="Google" id="ProtNLM"/>
    </source>
</evidence>
<dbReference type="AlphaFoldDB" id="A0AAV7XXY5"/>
<keyword evidence="3" id="KW-1185">Reference proteome</keyword>
<gene>
    <name evidence="2" type="ORF">ONE63_006924</name>
</gene>
<dbReference type="Proteomes" id="UP001075354">
    <property type="component" value="Chromosome 4"/>
</dbReference>
<evidence type="ECO:0000313" key="3">
    <source>
        <dbReference type="Proteomes" id="UP001075354"/>
    </source>
</evidence>
<protein>
    <recommendedName>
        <fullName evidence="4">Connectin-like</fullName>
    </recommendedName>
</protein>
<evidence type="ECO:0000313" key="2">
    <source>
        <dbReference type="EMBL" id="KAJ1528517.1"/>
    </source>
</evidence>
<proteinExistence type="predicted"/>
<dbReference type="EMBL" id="JAPTSV010000004">
    <property type="protein sequence ID" value="KAJ1528517.1"/>
    <property type="molecule type" value="Genomic_DNA"/>
</dbReference>
<reference evidence="2" key="1">
    <citation type="submission" date="2022-12" db="EMBL/GenBank/DDBJ databases">
        <title>Chromosome-level genome assembly of the bean flower thrips Megalurothrips usitatus.</title>
        <authorList>
            <person name="Ma L."/>
            <person name="Liu Q."/>
            <person name="Li H."/>
            <person name="Cai W."/>
        </authorList>
    </citation>
    <scope>NUCLEOTIDE SEQUENCE</scope>
    <source>
        <strain evidence="2">Cailab_2022a</strain>
    </source>
</reference>
<comment type="caution">
    <text evidence="2">The sequence shown here is derived from an EMBL/GenBank/DDBJ whole genome shotgun (WGS) entry which is preliminary data.</text>
</comment>
<sequence length="230" mass="25125">MPYGNRFVCDCRLSWIYQLRNETPNEQIRAALDDTSCVLDGAEPTAPLQPHQQKPDHRHQNGIYHHAQQQQQQPLGVAHRGRFFGSPVSTDGPGFIRDEAVVQHVSQNDKEDSDYDIDEDYSTGPEDLMSSQQLHAAAGSTLTNGAVRNLFDLDPEKLPCPEPVKQPAPTMDDLDGEIIGQEFDEMNGVQTLTGTAAGSGAATSAWTLPTVLGLAWTVATLAARPRHPTT</sequence>
<evidence type="ECO:0000256" key="1">
    <source>
        <dbReference type="SAM" id="MobiDB-lite"/>
    </source>
</evidence>
<accession>A0AAV7XXY5</accession>
<organism evidence="2 3">
    <name type="scientific">Megalurothrips usitatus</name>
    <name type="common">bean blossom thrips</name>
    <dbReference type="NCBI Taxonomy" id="439358"/>
    <lineage>
        <taxon>Eukaryota</taxon>
        <taxon>Metazoa</taxon>
        <taxon>Ecdysozoa</taxon>
        <taxon>Arthropoda</taxon>
        <taxon>Hexapoda</taxon>
        <taxon>Insecta</taxon>
        <taxon>Pterygota</taxon>
        <taxon>Neoptera</taxon>
        <taxon>Paraneoptera</taxon>
        <taxon>Thysanoptera</taxon>
        <taxon>Terebrantia</taxon>
        <taxon>Thripoidea</taxon>
        <taxon>Thripidae</taxon>
        <taxon>Megalurothrips</taxon>
    </lineage>
</organism>
<feature type="region of interest" description="Disordered" evidence="1">
    <location>
        <begin position="40"/>
        <end position="91"/>
    </location>
</feature>